<evidence type="ECO:0000313" key="2">
    <source>
        <dbReference type="Proteomes" id="UP001232148"/>
    </source>
</evidence>
<sequence>MRQQCAPYINITPVADAHCRTIVCANIYAGHEAHAVSSLNRDNQLLCRSCRYILHRRANPVALRRTGICGGAIAYLPVCRATYLQATTRYSAAYLLLSCVGFPISPDDSRRPENAITTVVLSVAAQDHTKVPNASIAAVSSFARFDSVAGPGKFVRSAPRSTANMEPTSNQTHLKMRARASAAQRLISSSHHCAGSAVCQKFLGHHRPCVGKRRRTSAPLPSPALRGGFLLKLSLSDVETLTSERYWRGERPAPGRMMACGCVTD</sequence>
<name>A0AAD9M2A8_9PEZI</name>
<dbReference type="AlphaFoldDB" id="A0AAD9M2A8"/>
<protein>
    <submittedName>
        <fullName evidence="1">Uncharacterized protein</fullName>
    </submittedName>
</protein>
<comment type="caution">
    <text evidence="1">The sequence shown here is derived from an EMBL/GenBank/DDBJ whole genome shotgun (WGS) entry which is preliminary data.</text>
</comment>
<proteinExistence type="predicted"/>
<gene>
    <name evidence="1" type="ORF">LX32DRAFT_32276</name>
</gene>
<dbReference type="Proteomes" id="UP001232148">
    <property type="component" value="Unassembled WGS sequence"/>
</dbReference>
<dbReference type="EMBL" id="MU842919">
    <property type="protein sequence ID" value="KAK2026233.1"/>
    <property type="molecule type" value="Genomic_DNA"/>
</dbReference>
<evidence type="ECO:0000313" key="1">
    <source>
        <dbReference type="EMBL" id="KAK2026233.1"/>
    </source>
</evidence>
<keyword evidence="2" id="KW-1185">Reference proteome</keyword>
<reference evidence="1" key="1">
    <citation type="submission" date="2021-06" db="EMBL/GenBank/DDBJ databases">
        <title>Comparative genomics, transcriptomics and evolutionary studies reveal genomic signatures of adaptation to plant cell wall in hemibiotrophic fungi.</title>
        <authorList>
            <consortium name="DOE Joint Genome Institute"/>
            <person name="Baroncelli R."/>
            <person name="Diaz J.F."/>
            <person name="Benocci T."/>
            <person name="Peng M."/>
            <person name="Battaglia E."/>
            <person name="Haridas S."/>
            <person name="Andreopoulos W."/>
            <person name="Labutti K."/>
            <person name="Pangilinan J."/>
            <person name="Floch G.L."/>
            <person name="Makela M.R."/>
            <person name="Henrissat B."/>
            <person name="Grigoriev I.V."/>
            <person name="Crouch J.A."/>
            <person name="De Vries R.P."/>
            <person name="Sukno S.A."/>
            <person name="Thon M.R."/>
        </authorList>
    </citation>
    <scope>NUCLEOTIDE SEQUENCE</scope>
    <source>
        <strain evidence="1">MAFF235873</strain>
    </source>
</reference>
<accession>A0AAD9M2A8</accession>
<organism evidence="1 2">
    <name type="scientific">Colletotrichum zoysiae</name>
    <dbReference type="NCBI Taxonomy" id="1216348"/>
    <lineage>
        <taxon>Eukaryota</taxon>
        <taxon>Fungi</taxon>
        <taxon>Dikarya</taxon>
        <taxon>Ascomycota</taxon>
        <taxon>Pezizomycotina</taxon>
        <taxon>Sordariomycetes</taxon>
        <taxon>Hypocreomycetidae</taxon>
        <taxon>Glomerellales</taxon>
        <taxon>Glomerellaceae</taxon>
        <taxon>Colletotrichum</taxon>
        <taxon>Colletotrichum graminicola species complex</taxon>
    </lineage>
</organism>